<gene>
    <name evidence="2" type="ORF">GNF76_22925</name>
</gene>
<dbReference type="OrthoDB" id="758931at2"/>
<keyword evidence="1" id="KW-0732">Signal</keyword>
<comment type="caution">
    <text evidence="2">The sequence shown here is derived from an EMBL/GenBank/DDBJ whole genome shotgun (WGS) entry which is preliminary data.</text>
</comment>
<name>A0A6I3WIV6_9PSED</name>
<feature type="signal peptide" evidence="1">
    <location>
        <begin position="1"/>
        <end position="19"/>
    </location>
</feature>
<sequence length="218" mass="24290">MKKIAIVILLSVIAPVCFSKNNDEGVRESTIQNSKPVSGRLDLANLTFKESIQSIYELAGVEATPSEEKTLFGYERTESSSPGLLNYSGLVLSGEFENMKNKIVFHFSESGEKLSMYELRVYSQPQNSNFVEVIQKKIGPPLVTKLSTDNESGVSFKQAVWAKGDVIYFLLQELDKAGVKTSNLAVFENKDKDFYKLLGQKGYAIDPSSLIDEALKRR</sequence>
<reference evidence="2 3" key="1">
    <citation type="submission" date="2019-11" db="EMBL/GenBank/DDBJ databases">
        <title>Pseudomonas karstica sp. nov. and Pseudomonas spelaei sp. nov. from karst caves.</title>
        <authorList>
            <person name="Zeman M."/>
        </authorList>
    </citation>
    <scope>NUCLEOTIDE SEQUENCE [LARGE SCALE GENOMIC DNA]</scope>
    <source>
        <strain evidence="2 3">CCM 7893</strain>
    </source>
</reference>
<protein>
    <submittedName>
        <fullName evidence="2">Uncharacterized protein</fullName>
    </submittedName>
</protein>
<evidence type="ECO:0000313" key="2">
    <source>
        <dbReference type="EMBL" id="MUF07209.1"/>
    </source>
</evidence>
<evidence type="ECO:0000313" key="3">
    <source>
        <dbReference type="Proteomes" id="UP000438196"/>
    </source>
</evidence>
<dbReference type="RefSeq" id="WP_155585357.1">
    <property type="nucleotide sequence ID" value="NZ_JBHSTH010000022.1"/>
</dbReference>
<accession>A0A6I3WIV6</accession>
<proteinExistence type="predicted"/>
<organism evidence="2 3">
    <name type="scientific">Pseudomonas spelaei</name>
    <dbReference type="NCBI Taxonomy" id="1055469"/>
    <lineage>
        <taxon>Bacteria</taxon>
        <taxon>Pseudomonadati</taxon>
        <taxon>Pseudomonadota</taxon>
        <taxon>Gammaproteobacteria</taxon>
        <taxon>Pseudomonadales</taxon>
        <taxon>Pseudomonadaceae</taxon>
        <taxon>Pseudomonas</taxon>
    </lineage>
</organism>
<dbReference type="Proteomes" id="UP000438196">
    <property type="component" value="Unassembled WGS sequence"/>
</dbReference>
<dbReference type="EMBL" id="WNNK01000022">
    <property type="protein sequence ID" value="MUF07209.1"/>
    <property type="molecule type" value="Genomic_DNA"/>
</dbReference>
<dbReference type="AlphaFoldDB" id="A0A6I3WIV6"/>
<feature type="chain" id="PRO_5026036242" evidence="1">
    <location>
        <begin position="20"/>
        <end position="218"/>
    </location>
</feature>
<keyword evidence="3" id="KW-1185">Reference proteome</keyword>
<evidence type="ECO:0000256" key="1">
    <source>
        <dbReference type="SAM" id="SignalP"/>
    </source>
</evidence>